<dbReference type="CDD" id="cd07377">
    <property type="entry name" value="WHTH_GntR"/>
    <property type="match status" value="1"/>
</dbReference>
<protein>
    <submittedName>
        <fullName evidence="5">GntR family transcriptional regulator</fullName>
    </submittedName>
</protein>
<reference evidence="5 6" key="1">
    <citation type="submission" date="2020-07" db="EMBL/GenBank/DDBJ databases">
        <title>Taxonomic revisions and descriptions of new bacterial species based on genomic comparisons in the high-G+C-content subgroup of the family Alcaligenaceae.</title>
        <authorList>
            <person name="Szabo A."/>
            <person name="Felfoldi T."/>
        </authorList>
    </citation>
    <scope>NUCLEOTIDE SEQUENCE [LARGE SCALE GENOMIC DNA]</scope>
    <source>
        <strain evidence="5 6">LMG 24012</strain>
    </source>
</reference>
<dbReference type="RefSeq" id="WP_180155081.1">
    <property type="nucleotide sequence ID" value="NZ_JACCEM010000005.1"/>
</dbReference>
<dbReference type="PANTHER" id="PTHR44846:SF17">
    <property type="entry name" value="GNTR-FAMILY TRANSCRIPTIONAL REGULATOR"/>
    <property type="match status" value="1"/>
</dbReference>
<evidence type="ECO:0000256" key="3">
    <source>
        <dbReference type="ARBA" id="ARBA00023163"/>
    </source>
</evidence>
<proteinExistence type="predicted"/>
<keyword evidence="6" id="KW-1185">Reference proteome</keyword>
<keyword evidence="2" id="KW-0238">DNA-binding</keyword>
<dbReference type="Gene3D" id="1.10.10.10">
    <property type="entry name" value="Winged helix-like DNA-binding domain superfamily/Winged helix DNA-binding domain"/>
    <property type="match status" value="1"/>
</dbReference>
<name>A0A853FUY4_9BURK</name>
<comment type="caution">
    <text evidence="5">The sequence shown here is derived from an EMBL/GenBank/DDBJ whole genome shotgun (WGS) entry which is preliminary data.</text>
</comment>
<dbReference type="PROSITE" id="PS50949">
    <property type="entry name" value="HTH_GNTR"/>
    <property type="match status" value="1"/>
</dbReference>
<dbReference type="SUPFAM" id="SSF46785">
    <property type="entry name" value="Winged helix' DNA-binding domain"/>
    <property type="match status" value="1"/>
</dbReference>
<dbReference type="AlphaFoldDB" id="A0A853FUY4"/>
<evidence type="ECO:0000313" key="5">
    <source>
        <dbReference type="EMBL" id="NYT49775.1"/>
    </source>
</evidence>
<evidence type="ECO:0000256" key="1">
    <source>
        <dbReference type="ARBA" id="ARBA00023015"/>
    </source>
</evidence>
<accession>A0A853FUY4</accession>
<organism evidence="5 6">
    <name type="scientific">Parapusillimonas granuli</name>
    <dbReference type="NCBI Taxonomy" id="380911"/>
    <lineage>
        <taxon>Bacteria</taxon>
        <taxon>Pseudomonadati</taxon>
        <taxon>Pseudomonadota</taxon>
        <taxon>Betaproteobacteria</taxon>
        <taxon>Burkholderiales</taxon>
        <taxon>Alcaligenaceae</taxon>
        <taxon>Parapusillimonas</taxon>
    </lineage>
</organism>
<dbReference type="InterPro" id="IPR036390">
    <property type="entry name" value="WH_DNA-bd_sf"/>
</dbReference>
<dbReference type="PANTHER" id="PTHR44846">
    <property type="entry name" value="MANNOSYL-D-GLYCERATE TRANSPORT/METABOLISM SYSTEM REPRESSOR MNGR-RELATED"/>
    <property type="match status" value="1"/>
</dbReference>
<dbReference type="GO" id="GO:0045892">
    <property type="term" value="P:negative regulation of DNA-templated transcription"/>
    <property type="evidence" value="ECO:0007669"/>
    <property type="project" value="TreeGrafter"/>
</dbReference>
<evidence type="ECO:0000259" key="4">
    <source>
        <dbReference type="PROSITE" id="PS50949"/>
    </source>
</evidence>
<evidence type="ECO:0000313" key="6">
    <source>
        <dbReference type="Proteomes" id="UP000559809"/>
    </source>
</evidence>
<dbReference type="InterPro" id="IPR036388">
    <property type="entry name" value="WH-like_DNA-bd_sf"/>
</dbReference>
<dbReference type="Proteomes" id="UP000559809">
    <property type="component" value="Unassembled WGS sequence"/>
</dbReference>
<dbReference type="EMBL" id="JACCEM010000005">
    <property type="protein sequence ID" value="NYT49775.1"/>
    <property type="molecule type" value="Genomic_DNA"/>
</dbReference>
<dbReference type="SMART" id="SM00866">
    <property type="entry name" value="UTRA"/>
    <property type="match status" value="1"/>
</dbReference>
<sequence>MNTHRPLNAAIPVPKHHQVYLLLLEKLKNGAFANGFPNEFSLMAQYQVARVTIRKAMARLADEGLIERSPRRGTRPTANSASLADIKLAGLLGSLFQANLKLAIRVLYCEQIPASNVVRAALGLPEGSDVMKSVRLRSASSGPVSHVTSFTPLEFSKAIKADKPEPLLVLLKEAGVEVGRAKQRISAQLADALVAPLLDVEVGSALLAVSRIFFNKQDRPVQFEFGLYRPDRYQYEMELSEHGDLDAKVWISQAST</sequence>
<dbReference type="Pfam" id="PF07702">
    <property type="entry name" value="UTRA"/>
    <property type="match status" value="1"/>
</dbReference>
<dbReference type="InterPro" id="IPR050679">
    <property type="entry name" value="Bact_HTH_transcr_reg"/>
</dbReference>
<dbReference type="Gene3D" id="3.40.1410.10">
    <property type="entry name" value="Chorismate lyase-like"/>
    <property type="match status" value="1"/>
</dbReference>
<evidence type="ECO:0000256" key="2">
    <source>
        <dbReference type="ARBA" id="ARBA00023125"/>
    </source>
</evidence>
<dbReference type="InterPro" id="IPR011663">
    <property type="entry name" value="UTRA"/>
</dbReference>
<dbReference type="SUPFAM" id="SSF64288">
    <property type="entry name" value="Chorismate lyase-like"/>
    <property type="match status" value="1"/>
</dbReference>
<dbReference type="GO" id="GO:0003700">
    <property type="term" value="F:DNA-binding transcription factor activity"/>
    <property type="evidence" value="ECO:0007669"/>
    <property type="project" value="InterPro"/>
</dbReference>
<dbReference type="SMART" id="SM00345">
    <property type="entry name" value="HTH_GNTR"/>
    <property type="match status" value="1"/>
</dbReference>
<dbReference type="GO" id="GO:0003677">
    <property type="term" value="F:DNA binding"/>
    <property type="evidence" value="ECO:0007669"/>
    <property type="project" value="UniProtKB-KW"/>
</dbReference>
<gene>
    <name evidence="5" type="ORF">H0A72_10700</name>
</gene>
<dbReference type="InterPro" id="IPR000524">
    <property type="entry name" value="Tscrpt_reg_HTH_GntR"/>
</dbReference>
<dbReference type="PRINTS" id="PR00035">
    <property type="entry name" value="HTHGNTR"/>
</dbReference>
<feature type="domain" description="HTH gntR-type" evidence="4">
    <location>
        <begin position="13"/>
        <end position="79"/>
    </location>
</feature>
<dbReference type="InterPro" id="IPR028978">
    <property type="entry name" value="Chorismate_lyase_/UTRA_dom_sf"/>
</dbReference>
<keyword evidence="1" id="KW-0805">Transcription regulation</keyword>
<keyword evidence="3" id="KW-0804">Transcription</keyword>
<dbReference type="Pfam" id="PF00392">
    <property type="entry name" value="GntR"/>
    <property type="match status" value="1"/>
</dbReference>